<dbReference type="PROSITE" id="PS00886">
    <property type="entry name" value="ILVD_EDD_1"/>
    <property type="match status" value="1"/>
</dbReference>
<dbReference type="EC" id="4.2.1.9" evidence="14 15"/>
<evidence type="ECO:0000313" key="18">
    <source>
        <dbReference type="EMBL" id="TCL59856.1"/>
    </source>
</evidence>
<evidence type="ECO:0000256" key="7">
    <source>
        <dbReference type="ARBA" id="ARBA00023004"/>
    </source>
</evidence>
<keyword evidence="10 15" id="KW-0100">Branched-chain amino acid biosynthesis</keyword>
<keyword evidence="19" id="KW-1185">Reference proteome</keyword>
<dbReference type="InterPro" id="IPR037237">
    <property type="entry name" value="IlvD/EDD_N"/>
</dbReference>
<keyword evidence="3 15" id="KW-0028">Amino-acid biosynthesis</keyword>
<dbReference type="Pfam" id="PF00920">
    <property type="entry name" value="ILVD_EDD_N"/>
    <property type="match status" value="1"/>
</dbReference>
<keyword evidence="6 15" id="KW-0460">Magnesium</keyword>
<feature type="binding site" evidence="15">
    <location>
        <position position="442"/>
    </location>
    <ligand>
        <name>Mg(2+)</name>
        <dbReference type="ChEBI" id="CHEBI:18420"/>
    </ligand>
</feature>
<dbReference type="NCBIfam" id="TIGR00110">
    <property type="entry name" value="ilvD"/>
    <property type="match status" value="1"/>
</dbReference>
<dbReference type="STRING" id="1469948.GCA_000732725_01014"/>
<evidence type="ECO:0000256" key="4">
    <source>
        <dbReference type="ARBA" id="ARBA00022714"/>
    </source>
</evidence>
<feature type="binding site" evidence="15">
    <location>
        <position position="78"/>
    </location>
    <ligand>
        <name>Mg(2+)</name>
        <dbReference type="ChEBI" id="CHEBI:18420"/>
    </ligand>
</feature>
<dbReference type="UniPathway" id="UPA00047">
    <property type="reaction ID" value="UER00057"/>
</dbReference>
<dbReference type="GO" id="GO:0009099">
    <property type="term" value="P:L-valine biosynthetic process"/>
    <property type="evidence" value="ECO:0007669"/>
    <property type="project" value="UniProtKB-UniRule"/>
</dbReference>
<comment type="catalytic activity">
    <reaction evidence="11">
        <text>(2R)-2,3-dihydroxy-3-methylbutanoate = 3-methyl-2-oxobutanoate + H2O</text>
        <dbReference type="Rhea" id="RHEA:24809"/>
        <dbReference type="ChEBI" id="CHEBI:11851"/>
        <dbReference type="ChEBI" id="CHEBI:15377"/>
        <dbReference type="ChEBI" id="CHEBI:49072"/>
        <dbReference type="EC" id="4.2.1.9"/>
    </reaction>
    <physiologicalReaction direction="left-to-right" evidence="11">
        <dbReference type="Rhea" id="RHEA:24810"/>
    </physiologicalReaction>
</comment>
<name>A0A4R1R367_9FIRM</name>
<evidence type="ECO:0000256" key="9">
    <source>
        <dbReference type="ARBA" id="ARBA00023239"/>
    </source>
</evidence>
<evidence type="ECO:0000256" key="13">
    <source>
        <dbReference type="ARBA" id="ARBA00029437"/>
    </source>
</evidence>
<evidence type="ECO:0000256" key="14">
    <source>
        <dbReference type="ARBA" id="ARBA00029490"/>
    </source>
</evidence>
<gene>
    <name evidence="15" type="primary">ilvD</name>
    <name evidence="18" type="ORF">EDD76_10344</name>
</gene>
<evidence type="ECO:0000256" key="3">
    <source>
        <dbReference type="ARBA" id="ARBA00022605"/>
    </source>
</evidence>
<sequence length="556" mass="59067">MRSDSVKAGTQQAPHRSLFNALGYTEEERRRPMIGIVSSYNEIVPGHMNLDKIVDAVKLGVAMAGGMPVVFPAIAVCDGIAMGHIGMKYSLVTRDLIADSTEAVAMAHGFDGLVMVPNCDKNVPGLLMAAARINIPTVFVSGGPMLAGRVRGEKKSLSAMFEAVGSVAAGTMSMEELSEFEEKVCPTCGSCSGMYTANSMNCLTEVLGMGLKGNGTIPAVYSERIRLAKHAGMKIMELLEKDIKPRDIMTEKAFINALRMDMALGCSTNSMLHLPAIAHEAGVELNLDIANELSEETPNLCHLAPAGPTYMEDLNEAGGVYAVMNELNKKNLLYTDLITATGKTVGENIAGCINTDPEVIRPIDKPYSKTGGIAVLKGNLAPDSCVVKRSAVVEEMMVHEGPARVFDCEEDAIDAIKGGEIVAGDVVVIRYEGPKGGPGMREMLNPTSAIAGMGLGSSVALITDGRFSGASRGASIGHVSPEAAVGGPIALVEEGDIISINIPANTIDMKVSDEELARRKDLWQPREPKITTGYLARYREMVTSGNRGAILEIPRK</sequence>
<dbReference type="Gene3D" id="3.50.30.80">
    <property type="entry name" value="IlvD/EDD C-terminal domain-like"/>
    <property type="match status" value="1"/>
</dbReference>
<evidence type="ECO:0000259" key="16">
    <source>
        <dbReference type="Pfam" id="PF00920"/>
    </source>
</evidence>
<keyword evidence="7 15" id="KW-0408">Iron</keyword>
<dbReference type="OrthoDB" id="9807077at2"/>
<dbReference type="NCBIfam" id="NF002068">
    <property type="entry name" value="PRK00911.1"/>
    <property type="match status" value="1"/>
</dbReference>
<dbReference type="GO" id="GO:0004160">
    <property type="term" value="F:dihydroxy-acid dehydratase activity"/>
    <property type="evidence" value="ECO:0007669"/>
    <property type="project" value="UniProtKB-UniRule"/>
</dbReference>
<dbReference type="InterPro" id="IPR020558">
    <property type="entry name" value="DiOHA_6PGluconate_deHydtase_CS"/>
</dbReference>
<evidence type="ECO:0000256" key="1">
    <source>
        <dbReference type="ARBA" id="ARBA00001946"/>
    </source>
</evidence>
<comment type="pathway">
    <text evidence="12 15">Amino-acid biosynthesis; L-valine biosynthesis; L-valine from pyruvate: step 3/4.</text>
</comment>
<feature type="domain" description="Dihydroxy-acid/6-phosphogluconate dehydratase N-terminal" evidence="16">
    <location>
        <begin position="31"/>
        <end position="348"/>
    </location>
</feature>
<dbReference type="InterPro" id="IPR042096">
    <property type="entry name" value="Dihydro-acid_dehy_C"/>
</dbReference>
<evidence type="ECO:0000256" key="10">
    <source>
        <dbReference type="ARBA" id="ARBA00023304"/>
    </source>
</evidence>
<dbReference type="SUPFAM" id="SSF143975">
    <property type="entry name" value="IlvD/EDD N-terminal domain-like"/>
    <property type="match status" value="1"/>
</dbReference>
<dbReference type="UniPathway" id="UPA00049">
    <property type="reaction ID" value="UER00061"/>
</dbReference>
<comment type="caution">
    <text evidence="15">Lacks conserved residue(s) required for the propagation of feature annotation.</text>
</comment>
<evidence type="ECO:0000259" key="17">
    <source>
        <dbReference type="Pfam" id="PF24877"/>
    </source>
</evidence>
<dbReference type="InterPro" id="IPR004404">
    <property type="entry name" value="DihydroxyA_deHydtase"/>
</dbReference>
<comment type="caution">
    <text evidence="18">The sequence shown here is derived from an EMBL/GenBank/DDBJ whole genome shotgun (WGS) entry which is preliminary data.</text>
</comment>
<accession>A0A4R1R367</accession>
<dbReference type="EMBL" id="SLUO01000003">
    <property type="protein sequence ID" value="TCL59856.1"/>
    <property type="molecule type" value="Genomic_DNA"/>
</dbReference>
<dbReference type="GO" id="GO:0005829">
    <property type="term" value="C:cytosol"/>
    <property type="evidence" value="ECO:0007669"/>
    <property type="project" value="TreeGrafter"/>
</dbReference>
<evidence type="ECO:0000256" key="8">
    <source>
        <dbReference type="ARBA" id="ARBA00023014"/>
    </source>
</evidence>
<dbReference type="GO" id="GO:0051537">
    <property type="term" value="F:2 iron, 2 sulfur cluster binding"/>
    <property type="evidence" value="ECO:0007669"/>
    <property type="project" value="UniProtKB-UniRule"/>
</dbReference>
<comment type="cofactor">
    <cofactor evidence="15">
        <name>[2Fe-2S] cluster</name>
        <dbReference type="ChEBI" id="CHEBI:190135"/>
    </cofactor>
    <text evidence="15">Binds 1 [2Fe-2S] cluster per subunit. This cluster acts as a Lewis acid cofactor.</text>
</comment>
<dbReference type="GO" id="GO:0000287">
    <property type="term" value="F:magnesium ion binding"/>
    <property type="evidence" value="ECO:0007669"/>
    <property type="project" value="UniProtKB-UniRule"/>
</dbReference>
<evidence type="ECO:0000256" key="6">
    <source>
        <dbReference type="ARBA" id="ARBA00022842"/>
    </source>
</evidence>
<feature type="domain" description="Dihydroxy-acid/6-phosphogluconate dehydratase C-terminal" evidence="17">
    <location>
        <begin position="358"/>
        <end position="549"/>
    </location>
</feature>
<dbReference type="HAMAP" id="MF_00012">
    <property type="entry name" value="IlvD"/>
    <property type="match status" value="1"/>
</dbReference>
<evidence type="ECO:0000256" key="5">
    <source>
        <dbReference type="ARBA" id="ARBA00022723"/>
    </source>
</evidence>
<comment type="cofactor">
    <cofactor evidence="1 15">
        <name>Mg(2+)</name>
        <dbReference type="ChEBI" id="CHEBI:18420"/>
    </cofactor>
</comment>
<comment type="pathway">
    <text evidence="13 15">Amino-acid biosynthesis; L-isoleucine biosynthesis; L-isoleucine from 2-oxobutanoate: step 3/4.</text>
</comment>
<dbReference type="SUPFAM" id="SSF52016">
    <property type="entry name" value="LeuD/IlvD-like"/>
    <property type="match status" value="1"/>
</dbReference>
<dbReference type="PROSITE" id="PS00887">
    <property type="entry name" value="ILVD_EDD_2"/>
    <property type="match status" value="1"/>
</dbReference>
<evidence type="ECO:0000256" key="11">
    <source>
        <dbReference type="ARBA" id="ARBA00029304"/>
    </source>
</evidence>
<evidence type="ECO:0000256" key="15">
    <source>
        <dbReference type="HAMAP-Rule" id="MF_00012"/>
    </source>
</evidence>
<dbReference type="FunFam" id="3.50.30.80:FF:000001">
    <property type="entry name" value="Dihydroxy-acid dehydratase"/>
    <property type="match status" value="1"/>
</dbReference>
<comment type="subunit">
    <text evidence="15">Homodimer.</text>
</comment>
<keyword evidence="5 15" id="KW-0479">Metal-binding</keyword>
<dbReference type="AlphaFoldDB" id="A0A4R1R367"/>
<keyword evidence="9 15" id="KW-0456">Lyase</keyword>
<protein>
    <recommendedName>
        <fullName evidence="14 15">Dihydroxy-acid dehydratase</fullName>
        <shortName evidence="15">DAD</shortName>
        <ecNumber evidence="14 15">4.2.1.9</ecNumber>
    </recommendedName>
</protein>
<proteinExistence type="inferred from homology"/>
<evidence type="ECO:0000313" key="19">
    <source>
        <dbReference type="Proteomes" id="UP000295718"/>
    </source>
</evidence>
<keyword evidence="8 15" id="KW-0411">Iron-sulfur</keyword>
<feature type="modified residue" description="N6-carboxylysine" evidence="15">
    <location>
        <position position="121"/>
    </location>
</feature>
<comment type="similarity">
    <text evidence="2 15">Belongs to the IlvD/Edd family.</text>
</comment>
<dbReference type="Proteomes" id="UP000295718">
    <property type="component" value="Unassembled WGS sequence"/>
</dbReference>
<dbReference type="PANTHER" id="PTHR43661">
    <property type="entry name" value="D-XYLONATE DEHYDRATASE"/>
    <property type="match status" value="1"/>
</dbReference>
<dbReference type="Pfam" id="PF24877">
    <property type="entry name" value="ILV_EDD_C"/>
    <property type="match status" value="1"/>
</dbReference>
<dbReference type="InterPro" id="IPR056740">
    <property type="entry name" value="ILV_EDD_C"/>
</dbReference>
<dbReference type="RefSeq" id="WP_031389759.1">
    <property type="nucleotide sequence ID" value="NZ_JPNB01000001.1"/>
</dbReference>
<dbReference type="GO" id="GO:0009097">
    <property type="term" value="P:isoleucine biosynthetic process"/>
    <property type="evidence" value="ECO:0007669"/>
    <property type="project" value="UniProtKB-UniRule"/>
</dbReference>
<evidence type="ECO:0000256" key="12">
    <source>
        <dbReference type="ARBA" id="ARBA00029436"/>
    </source>
</evidence>
<comment type="function">
    <text evidence="15">Functions in the biosynthesis of branched-chain amino acids. Catalyzes the dehydration of (2R,3R)-2,3-dihydroxy-3-methylpentanoate (2,3-dihydroxy-3-methylvalerate) into 2-oxo-3-methylpentanoate (2-oxo-3-methylvalerate) and of (2R)-2,3-dihydroxy-3-methylbutanoate (2,3-dihydroxyisovalerate) into 2-oxo-3-methylbutanoate (2-oxoisovalerate), the penultimate precursor to L-isoleucine and L-valine, respectively.</text>
</comment>
<feature type="binding site" description="via carbamate group" evidence="15">
    <location>
        <position position="121"/>
    </location>
    <ligand>
        <name>Mg(2+)</name>
        <dbReference type="ChEBI" id="CHEBI:18420"/>
    </ligand>
</feature>
<reference evidence="18 19" key="1">
    <citation type="submission" date="2019-03" db="EMBL/GenBank/DDBJ databases">
        <title>Genomic Encyclopedia of Type Strains, Phase IV (KMG-IV): sequencing the most valuable type-strain genomes for metagenomic binning, comparative biology and taxonomic classification.</title>
        <authorList>
            <person name="Goeker M."/>
        </authorList>
    </citation>
    <scope>NUCLEOTIDE SEQUENCE [LARGE SCALE GENOMIC DNA]</scope>
    <source>
        <strain evidence="18 19">DSM 100556</strain>
    </source>
</reference>
<evidence type="ECO:0000256" key="2">
    <source>
        <dbReference type="ARBA" id="ARBA00006486"/>
    </source>
</evidence>
<dbReference type="InterPro" id="IPR000581">
    <property type="entry name" value="ILV_EDD_N"/>
</dbReference>
<feature type="binding site" evidence="15">
    <location>
        <position position="120"/>
    </location>
    <ligand>
        <name>Mg(2+)</name>
        <dbReference type="ChEBI" id="CHEBI:18420"/>
    </ligand>
</feature>
<keyword evidence="4 15" id="KW-0001">2Fe-2S</keyword>
<organism evidence="18 19">
    <name type="scientific">Kineothrix alysoides</name>
    <dbReference type="NCBI Taxonomy" id="1469948"/>
    <lineage>
        <taxon>Bacteria</taxon>
        <taxon>Bacillati</taxon>
        <taxon>Bacillota</taxon>
        <taxon>Clostridia</taxon>
        <taxon>Lachnospirales</taxon>
        <taxon>Lachnospiraceae</taxon>
        <taxon>Kineothrix</taxon>
    </lineage>
</organism>
<comment type="catalytic activity">
    <reaction evidence="15">
        <text>(2R,3R)-2,3-dihydroxy-3-methylpentanoate = (S)-3-methyl-2-oxopentanoate + H2O</text>
        <dbReference type="Rhea" id="RHEA:27694"/>
        <dbReference type="ChEBI" id="CHEBI:15377"/>
        <dbReference type="ChEBI" id="CHEBI:35146"/>
        <dbReference type="ChEBI" id="CHEBI:49258"/>
        <dbReference type="EC" id="4.2.1.9"/>
    </reaction>
</comment>
<dbReference type="PANTHER" id="PTHR43661:SF3">
    <property type="entry name" value="D-XYLONATE DEHYDRATASE YAGF-RELATED"/>
    <property type="match status" value="1"/>
</dbReference>
<feature type="active site" description="Proton acceptor" evidence="15">
    <location>
        <position position="468"/>
    </location>
</feature>